<keyword evidence="1" id="KW-0472">Membrane</keyword>
<gene>
    <name evidence="2" type="ORF">HMPREF9129_2198</name>
</gene>
<comment type="caution">
    <text evidence="2">The sequence shown here is derived from an EMBL/GenBank/DDBJ whole genome shotgun (WGS) entry which is preliminary data.</text>
</comment>
<accession>G4D718</accession>
<organism evidence="2 3">
    <name type="scientific">Peptoniphilus indolicus ATCC 29427</name>
    <dbReference type="NCBI Taxonomy" id="997350"/>
    <lineage>
        <taxon>Bacteria</taxon>
        <taxon>Bacillati</taxon>
        <taxon>Bacillota</taxon>
        <taxon>Tissierellia</taxon>
        <taxon>Tissierellales</taxon>
        <taxon>Peptoniphilaceae</taxon>
        <taxon>Peptoniphilus</taxon>
    </lineage>
</organism>
<feature type="transmembrane region" description="Helical" evidence="1">
    <location>
        <begin position="145"/>
        <end position="165"/>
    </location>
</feature>
<keyword evidence="1" id="KW-1133">Transmembrane helix</keyword>
<dbReference type="AlphaFoldDB" id="G4D718"/>
<proteinExistence type="predicted"/>
<name>G4D718_9FIRM</name>
<dbReference type="HOGENOM" id="CLU_1330903_0_0_9"/>
<reference evidence="2 3" key="1">
    <citation type="submission" date="2011-06" db="EMBL/GenBank/DDBJ databases">
        <authorList>
            <person name="Muzny D."/>
            <person name="Qin X."/>
            <person name="Deng J."/>
            <person name="Jiang H."/>
            <person name="Liu Y."/>
            <person name="Qu J."/>
            <person name="Song X.-Z."/>
            <person name="Zhang L."/>
            <person name="Thornton R."/>
            <person name="Coyle M."/>
            <person name="Francisco L."/>
            <person name="Jackson L."/>
            <person name="Javaid M."/>
            <person name="Korchina V."/>
            <person name="Kovar C."/>
            <person name="Mata R."/>
            <person name="Mathew T."/>
            <person name="Ngo R."/>
            <person name="Nguyen L."/>
            <person name="Nguyen N."/>
            <person name="Okwuonu G."/>
            <person name="Ongeri F."/>
            <person name="Pham C."/>
            <person name="Simmons D."/>
            <person name="Wilczek-Boney K."/>
            <person name="Hale W."/>
            <person name="Jakkamsetti A."/>
            <person name="Pham P."/>
            <person name="Ruth R."/>
            <person name="San Lucas F."/>
            <person name="Warren J."/>
            <person name="Zhang J."/>
            <person name="Zhao Z."/>
            <person name="Zhou C."/>
            <person name="Zhu D."/>
            <person name="Lee S."/>
            <person name="Bess C."/>
            <person name="Blankenburg K."/>
            <person name="Forbes L."/>
            <person name="Fu Q."/>
            <person name="Gubbala S."/>
            <person name="Hirani K."/>
            <person name="Jayaseelan J.C."/>
            <person name="Lara F."/>
            <person name="Munidasa M."/>
            <person name="Palculict T."/>
            <person name="Patil S."/>
            <person name="Pu L.-L."/>
            <person name="Saada N."/>
            <person name="Tang L."/>
            <person name="Weissenberger G."/>
            <person name="Zhu Y."/>
            <person name="Hemphill L."/>
            <person name="Shang Y."/>
            <person name="Youmans B."/>
            <person name="Ayvaz T."/>
            <person name="Ross M."/>
            <person name="Santibanez J."/>
            <person name="Aqrawi P."/>
            <person name="Gross S."/>
            <person name="Joshi V."/>
            <person name="Fowler G."/>
            <person name="Nazareth L."/>
            <person name="Reid J."/>
            <person name="Worley K."/>
            <person name="Petrosino J."/>
            <person name="Highlander S."/>
            <person name="Gibbs R."/>
        </authorList>
    </citation>
    <scope>NUCLEOTIDE SEQUENCE [LARGE SCALE GENOMIC DNA]</scope>
    <source>
        <strain evidence="2 3">ATCC 29427</strain>
    </source>
</reference>
<dbReference type="EMBL" id="AGBB01000253">
    <property type="protein sequence ID" value="EGY76305.1"/>
    <property type="molecule type" value="Genomic_DNA"/>
</dbReference>
<feature type="transmembrane region" description="Helical" evidence="1">
    <location>
        <begin position="112"/>
        <end position="133"/>
    </location>
</feature>
<feature type="transmembrane region" description="Helical" evidence="1">
    <location>
        <begin position="185"/>
        <end position="205"/>
    </location>
</feature>
<feature type="transmembrane region" description="Helical" evidence="1">
    <location>
        <begin position="55"/>
        <end position="74"/>
    </location>
</feature>
<sequence length="206" mass="22606">MPSLSTSLIFKVYFVCPGFSFCFLSSNLLASSTILPISSLSLDPSINFFAKFFDLSVISFNSSISFLAFSFRSFNFLSSNPLDSATIFSTSALSLALSINFFAKFFDLSVIVFNFSISFLAFSFNSISLALSFSTANSKAILTELIVVDVLTPLINASFSLSLKYPRLLIFLANLTFVNSTLKSFISLSIFSISIFRLFNCSSLVS</sequence>
<feature type="transmembrane region" description="Helical" evidence="1">
    <location>
        <begin position="86"/>
        <end position="106"/>
    </location>
</feature>
<keyword evidence="3" id="KW-1185">Reference proteome</keyword>
<protein>
    <submittedName>
        <fullName evidence="2">Uncharacterized protein</fullName>
    </submittedName>
</protein>
<keyword evidence="1" id="KW-0812">Transmembrane</keyword>
<dbReference type="PATRIC" id="fig|997350.3.peg.2092"/>
<feature type="transmembrane region" description="Helical" evidence="1">
    <location>
        <begin position="12"/>
        <end position="35"/>
    </location>
</feature>
<dbReference type="Proteomes" id="UP000003422">
    <property type="component" value="Unassembled WGS sequence"/>
</dbReference>
<evidence type="ECO:0000313" key="3">
    <source>
        <dbReference type="Proteomes" id="UP000003422"/>
    </source>
</evidence>
<evidence type="ECO:0000256" key="1">
    <source>
        <dbReference type="SAM" id="Phobius"/>
    </source>
</evidence>
<evidence type="ECO:0000313" key="2">
    <source>
        <dbReference type="EMBL" id="EGY76305.1"/>
    </source>
</evidence>